<organism evidence="1 2">
    <name type="scientific">Centaurea solstitialis</name>
    <name type="common">yellow star-thistle</name>
    <dbReference type="NCBI Taxonomy" id="347529"/>
    <lineage>
        <taxon>Eukaryota</taxon>
        <taxon>Viridiplantae</taxon>
        <taxon>Streptophyta</taxon>
        <taxon>Embryophyta</taxon>
        <taxon>Tracheophyta</taxon>
        <taxon>Spermatophyta</taxon>
        <taxon>Magnoliopsida</taxon>
        <taxon>eudicotyledons</taxon>
        <taxon>Gunneridae</taxon>
        <taxon>Pentapetalae</taxon>
        <taxon>asterids</taxon>
        <taxon>campanulids</taxon>
        <taxon>Asterales</taxon>
        <taxon>Asteraceae</taxon>
        <taxon>Carduoideae</taxon>
        <taxon>Cardueae</taxon>
        <taxon>Centaureinae</taxon>
        <taxon>Centaurea</taxon>
    </lineage>
</organism>
<sequence>MSKDIKTITLSDLYEGNAPVMLQHRSADSSYFEDLFGMSKSYKHFKKNNLKFADYKRKCWVLFIARFGYHQLFELCGRWTLFLNNNVPPSHFKFYKKIETLLDDMIT</sequence>
<dbReference type="AlphaFoldDB" id="A0AA38SWP5"/>
<keyword evidence="2" id="KW-1185">Reference proteome</keyword>
<evidence type="ECO:0000313" key="1">
    <source>
        <dbReference type="EMBL" id="KAJ9543790.1"/>
    </source>
</evidence>
<dbReference type="EMBL" id="JARYMX010000006">
    <property type="protein sequence ID" value="KAJ9543790.1"/>
    <property type="molecule type" value="Genomic_DNA"/>
</dbReference>
<gene>
    <name evidence="1" type="ORF">OSB04_023497</name>
</gene>
<reference evidence="1" key="1">
    <citation type="submission" date="2023-03" db="EMBL/GenBank/DDBJ databases">
        <title>Chromosome-scale reference genome and RAD-based genetic map of yellow starthistle (Centaurea solstitialis) reveal putative structural variation and QTLs associated with invader traits.</title>
        <authorList>
            <person name="Reatini B."/>
            <person name="Cang F.A."/>
            <person name="Jiang Q."/>
            <person name="Mckibben M.T.W."/>
            <person name="Barker M.S."/>
            <person name="Rieseberg L.H."/>
            <person name="Dlugosch K.M."/>
        </authorList>
    </citation>
    <scope>NUCLEOTIDE SEQUENCE</scope>
    <source>
        <strain evidence="1">CAN-66</strain>
        <tissue evidence="1">Leaf</tissue>
    </source>
</reference>
<name>A0AA38SWP5_9ASTR</name>
<evidence type="ECO:0000313" key="2">
    <source>
        <dbReference type="Proteomes" id="UP001172457"/>
    </source>
</evidence>
<proteinExistence type="predicted"/>
<accession>A0AA38SWP5</accession>
<protein>
    <submittedName>
        <fullName evidence="1">Uncharacterized protein</fullName>
    </submittedName>
</protein>
<dbReference type="Proteomes" id="UP001172457">
    <property type="component" value="Chromosome 6"/>
</dbReference>
<comment type="caution">
    <text evidence="1">The sequence shown here is derived from an EMBL/GenBank/DDBJ whole genome shotgun (WGS) entry which is preliminary data.</text>
</comment>